<feature type="region of interest" description="Disordered" evidence="1">
    <location>
        <begin position="356"/>
        <end position="415"/>
    </location>
</feature>
<dbReference type="InterPro" id="IPR013240">
    <property type="entry name" value="DNA-dir_RNA_pol1_su_RPA34"/>
</dbReference>
<dbReference type="Pfam" id="PF08208">
    <property type="entry name" value="RNA_polI_A34"/>
    <property type="match status" value="1"/>
</dbReference>
<protein>
    <submittedName>
        <fullName evidence="2">Uncharacterized protein</fullName>
    </submittedName>
</protein>
<accession>A0A8H3TU13</accession>
<reference evidence="2" key="1">
    <citation type="submission" date="2020-07" db="EMBL/GenBank/DDBJ databases">
        <title>Draft Genome Sequence of a Deep-Sea Yeast, Naganishia (Cryptococcus) liquefaciens strain N6.</title>
        <authorList>
            <person name="Han Y.W."/>
            <person name="Kajitani R."/>
            <person name="Morimoto H."/>
            <person name="Parhat M."/>
            <person name="Tsubouchi H."/>
            <person name="Bakenova O."/>
            <person name="Ogata M."/>
            <person name="Argunhan B."/>
            <person name="Aoki R."/>
            <person name="Kajiwara S."/>
            <person name="Itoh T."/>
            <person name="Iwasaki H."/>
        </authorList>
    </citation>
    <scope>NUCLEOTIDE SEQUENCE</scope>
    <source>
        <strain evidence="2">N6</strain>
    </source>
</reference>
<comment type="caution">
    <text evidence="2">The sequence shown here is derived from an EMBL/GenBank/DDBJ whole genome shotgun (WGS) entry which is preliminary data.</text>
</comment>
<feature type="region of interest" description="Disordered" evidence="1">
    <location>
        <begin position="294"/>
        <end position="322"/>
    </location>
</feature>
<feature type="compositionally biased region" description="Acidic residues" evidence="1">
    <location>
        <begin position="40"/>
        <end position="49"/>
    </location>
</feature>
<dbReference type="EMBL" id="BLZA01000017">
    <property type="protein sequence ID" value="GHJ86179.1"/>
    <property type="molecule type" value="Genomic_DNA"/>
</dbReference>
<feature type="compositionally biased region" description="Acidic residues" evidence="1">
    <location>
        <begin position="61"/>
        <end position="76"/>
    </location>
</feature>
<feature type="region of interest" description="Disordered" evidence="1">
    <location>
        <begin position="1"/>
        <end position="100"/>
    </location>
</feature>
<gene>
    <name evidence="2" type="ORF">NliqN6_2581</name>
</gene>
<feature type="compositionally biased region" description="Polar residues" evidence="1">
    <location>
        <begin position="303"/>
        <end position="312"/>
    </location>
</feature>
<dbReference type="Proteomes" id="UP000620104">
    <property type="component" value="Unassembled WGS sequence"/>
</dbReference>
<evidence type="ECO:0000256" key="1">
    <source>
        <dbReference type="SAM" id="MobiDB-lite"/>
    </source>
</evidence>
<organism evidence="2 3">
    <name type="scientific">Naganishia liquefaciens</name>
    <dbReference type="NCBI Taxonomy" id="104408"/>
    <lineage>
        <taxon>Eukaryota</taxon>
        <taxon>Fungi</taxon>
        <taxon>Dikarya</taxon>
        <taxon>Basidiomycota</taxon>
        <taxon>Agaricomycotina</taxon>
        <taxon>Tremellomycetes</taxon>
        <taxon>Filobasidiales</taxon>
        <taxon>Filobasidiaceae</taxon>
        <taxon>Naganishia</taxon>
    </lineage>
</organism>
<proteinExistence type="predicted"/>
<dbReference type="OrthoDB" id="76224at2759"/>
<dbReference type="GO" id="GO:0006360">
    <property type="term" value="P:transcription by RNA polymerase I"/>
    <property type="evidence" value="ECO:0007669"/>
    <property type="project" value="InterPro"/>
</dbReference>
<evidence type="ECO:0000313" key="2">
    <source>
        <dbReference type="EMBL" id="GHJ86179.1"/>
    </source>
</evidence>
<sequence>MAKSAKSAVAKPIAKSGKGSKESTEMTTIQKAEKSAEFLQDSDDSEDIDMVNAAPRMGESSSDDSEDSEDSAEEEAAVGAQQAQKKTSGSYAPYAPPQGMTKFDLASVKTTVASSPFEWNALAAKPGVELWAIRVPRNFKPSRFADFQPSQDAESSKRGIFGTVQTSKSTYQLRLASTQTSNPKDIAALPNMERDPAARPTLADSLLLPSSTSAKMDVDGIGKGPREQGDSNTGHEAAVKEELGVGKVVAVGGEEMEGLRLVVPDIRRNAMFTAPQKISRHLILAPVAPQDQAAASSDPAFPTFTSESTAPSVPSKRPQPLEKLKYRNLPFGAANTSTMTIIDRVDPQREYNVAQVKRKADEMDVDEVATVAKPIKSSAPSEKKEKKKSRKSEAGADVKEKKLERKEKKSRKSVA</sequence>
<evidence type="ECO:0000313" key="3">
    <source>
        <dbReference type="Proteomes" id="UP000620104"/>
    </source>
</evidence>
<dbReference type="AlphaFoldDB" id="A0A8H3TU13"/>
<name>A0A8H3TU13_9TREE</name>
<feature type="compositionally biased region" description="Basic and acidic residues" evidence="1">
    <location>
        <begin position="391"/>
        <end position="407"/>
    </location>
</feature>
<keyword evidence="3" id="KW-1185">Reference proteome</keyword>